<protein>
    <submittedName>
        <fullName evidence="1">Uncharacterized protein</fullName>
    </submittedName>
</protein>
<evidence type="ECO:0000313" key="1">
    <source>
        <dbReference type="EMBL" id="KAJ7076550.1"/>
    </source>
</evidence>
<proteinExistence type="predicted"/>
<comment type="caution">
    <text evidence="1">The sequence shown here is derived from an EMBL/GenBank/DDBJ whole genome shotgun (WGS) entry which is preliminary data.</text>
</comment>
<dbReference type="EMBL" id="JARJCN010000080">
    <property type="protein sequence ID" value="KAJ7076550.1"/>
    <property type="molecule type" value="Genomic_DNA"/>
</dbReference>
<organism evidence="1 2">
    <name type="scientific">Mycena belliarum</name>
    <dbReference type="NCBI Taxonomy" id="1033014"/>
    <lineage>
        <taxon>Eukaryota</taxon>
        <taxon>Fungi</taxon>
        <taxon>Dikarya</taxon>
        <taxon>Basidiomycota</taxon>
        <taxon>Agaricomycotina</taxon>
        <taxon>Agaricomycetes</taxon>
        <taxon>Agaricomycetidae</taxon>
        <taxon>Agaricales</taxon>
        <taxon>Marasmiineae</taxon>
        <taxon>Mycenaceae</taxon>
        <taxon>Mycena</taxon>
    </lineage>
</organism>
<keyword evidence="2" id="KW-1185">Reference proteome</keyword>
<gene>
    <name evidence="1" type="ORF">B0H15DRAFT_805554</name>
</gene>
<dbReference type="AlphaFoldDB" id="A0AAD6TT55"/>
<name>A0AAD6TT55_9AGAR</name>
<evidence type="ECO:0000313" key="2">
    <source>
        <dbReference type="Proteomes" id="UP001222325"/>
    </source>
</evidence>
<sequence length="121" mass="11893">MTQALADAAEYAPHARKPSRRCQCGGRSGSCVIPGSGARSKVECGLVKWAATDVVGGGVQLAGVEVVGGVQPAGIQVVGGIEHDTAVDVEVVSGVPAAVVVGGRARVSNVTACTAEGGPKT</sequence>
<accession>A0AAD6TT55</accession>
<reference evidence="1" key="1">
    <citation type="submission" date="2023-03" db="EMBL/GenBank/DDBJ databases">
        <title>Massive genome expansion in bonnet fungi (Mycena s.s.) driven by repeated elements and novel gene families across ecological guilds.</title>
        <authorList>
            <consortium name="Lawrence Berkeley National Laboratory"/>
            <person name="Harder C.B."/>
            <person name="Miyauchi S."/>
            <person name="Viragh M."/>
            <person name="Kuo A."/>
            <person name="Thoen E."/>
            <person name="Andreopoulos B."/>
            <person name="Lu D."/>
            <person name="Skrede I."/>
            <person name="Drula E."/>
            <person name="Henrissat B."/>
            <person name="Morin E."/>
            <person name="Kohler A."/>
            <person name="Barry K."/>
            <person name="LaButti K."/>
            <person name="Morin E."/>
            <person name="Salamov A."/>
            <person name="Lipzen A."/>
            <person name="Mereny Z."/>
            <person name="Hegedus B."/>
            <person name="Baldrian P."/>
            <person name="Stursova M."/>
            <person name="Weitz H."/>
            <person name="Taylor A."/>
            <person name="Grigoriev I.V."/>
            <person name="Nagy L.G."/>
            <person name="Martin F."/>
            <person name="Kauserud H."/>
        </authorList>
    </citation>
    <scope>NUCLEOTIDE SEQUENCE</scope>
    <source>
        <strain evidence="1">CBHHK173m</strain>
    </source>
</reference>
<dbReference type="Proteomes" id="UP001222325">
    <property type="component" value="Unassembled WGS sequence"/>
</dbReference>